<evidence type="ECO:0000256" key="4">
    <source>
        <dbReference type="ARBA" id="ARBA00022452"/>
    </source>
</evidence>
<keyword evidence="3" id="KW-0813">Transport</keyword>
<keyword evidence="8" id="KW-0175">Coiled coil</keyword>
<dbReference type="EMBL" id="RSDW01000001">
    <property type="protein sequence ID" value="RSL16539.1"/>
    <property type="molecule type" value="Genomic_DNA"/>
</dbReference>
<accession>A0A3R9Q9J5</accession>
<dbReference type="Gene3D" id="1.20.1600.10">
    <property type="entry name" value="Outer membrane efflux proteins (OEP)"/>
    <property type="match status" value="1"/>
</dbReference>
<gene>
    <name evidence="9" type="ORF">EDE15_2057</name>
</gene>
<evidence type="ECO:0000313" key="9">
    <source>
        <dbReference type="EMBL" id="RSL16539.1"/>
    </source>
</evidence>
<evidence type="ECO:0000313" key="10">
    <source>
        <dbReference type="Proteomes" id="UP000269669"/>
    </source>
</evidence>
<protein>
    <submittedName>
        <fullName evidence="9">Outer membrane protein TolC</fullName>
    </submittedName>
</protein>
<comment type="subcellular location">
    <subcellularLocation>
        <location evidence="1">Cell outer membrane</location>
    </subcellularLocation>
</comment>
<evidence type="ECO:0000256" key="1">
    <source>
        <dbReference type="ARBA" id="ARBA00004442"/>
    </source>
</evidence>
<dbReference type="PANTHER" id="PTHR30026">
    <property type="entry name" value="OUTER MEMBRANE PROTEIN TOLC"/>
    <property type="match status" value="1"/>
</dbReference>
<dbReference type="PIRSF" id="PIRSF001892">
    <property type="entry name" value="CyaE"/>
    <property type="match status" value="1"/>
</dbReference>
<dbReference type="GO" id="GO:0015562">
    <property type="term" value="F:efflux transmembrane transporter activity"/>
    <property type="evidence" value="ECO:0007669"/>
    <property type="project" value="InterPro"/>
</dbReference>
<keyword evidence="7" id="KW-0998">Cell outer membrane</keyword>
<keyword evidence="10" id="KW-1185">Reference proteome</keyword>
<dbReference type="Proteomes" id="UP000269669">
    <property type="component" value="Unassembled WGS sequence"/>
</dbReference>
<dbReference type="GO" id="GO:0015288">
    <property type="term" value="F:porin activity"/>
    <property type="evidence" value="ECO:0007669"/>
    <property type="project" value="TreeGrafter"/>
</dbReference>
<evidence type="ECO:0000256" key="2">
    <source>
        <dbReference type="ARBA" id="ARBA00007613"/>
    </source>
</evidence>
<reference evidence="9 10" key="1">
    <citation type="submission" date="2018-12" db="EMBL/GenBank/DDBJ databases">
        <title>Sequencing of bacterial isolates from soil warming experiment in Harvard Forest, Massachusetts, USA.</title>
        <authorList>
            <person name="Deangelis K."/>
        </authorList>
    </citation>
    <scope>NUCLEOTIDE SEQUENCE [LARGE SCALE GENOMIC DNA]</scope>
    <source>
        <strain evidence="9 10">EB153</strain>
    </source>
</reference>
<dbReference type="GO" id="GO:0009279">
    <property type="term" value="C:cell outer membrane"/>
    <property type="evidence" value="ECO:0007669"/>
    <property type="project" value="UniProtKB-SubCell"/>
</dbReference>
<dbReference type="InterPro" id="IPR028351">
    <property type="entry name" value="CyaE"/>
</dbReference>
<dbReference type="PANTHER" id="PTHR30026:SF20">
    <property type="entry name" value="OUTER MEMBRANE PROTEIN TOLC"/>
    <property type="match status" value="1"/>
</dbReference>
<dbReference type="AlphaFoldDB" id="A0A3R9Q9J5"/>
<keyword evidence="5" id="KW-0812">Transmembrane</keyword>
<dbReference type="GO" id="GO:1990281">
    <property type="term" value="C:efflux pump complex"/>
    <property type="evidence" value="ECO:0007669"/>
    <property type="project" value="TreeGrafter"/>
</dbReference>
<dbReference type="InterPro" id="IPR051906">
    <property type="entry name" value="TolC-like"/>
</dbReference>
<proteinExistence type="inferred from homology"/>
<dbReference type="Pfam" id="PF02321">
    <property type="entry name" value="OEP"/>
    <property type="match status" value="2"/>
</dbReference>
<feature type="coiled-coil region" evidence="8">
    <location>
        <begin position="202"/>
        <end position="229"/>
    </location>
</feature>
<evidence type="ECO:0000256" key="5">
    <source>
        <dbReference type="ARBA" id="ARBA00022692"/>
    </source>
</evidence>
<dbReference type="InterPro" id="IPR003423">
    <property type="entry name" value="OMP_efflux"/>
</dbReference>
<name>A0A3R9Q9J5_9BACT</name>
<organism evidence="9 10">
    <name type="scientific">Edaphobacter aggregans</name>
    <dbReference type="NCBI Taxonomy" id="570835"/>
    <lineage>
        <taxon>Bacteria</taxon>
        <taxon>Pseudomonadati</taxon>
        <taxon>Acidobacteriota</taxon>
        <taxon>Terriglobia</taxon>
        <taxon>Terriglobales</taxon>
        <taxon>Acidobacteriaceae</taxon>
        <taxon>Edaphobacter</taxon>
    </lineage>
</organism>
<dbReference type="SUPFAM" id="SSF56954">
    <property type="entry name" value="Outer membrane efflux proteins (OEP)"/>
    <property type="match status" value="1"/>
</dbReference>
<comment type="similarity">
    <text evidence="2">Belongs to the outer membrane factor (OMF) (TC 1.B.17) family.</text>
</comment>
<comment type="caution">
    <text evidence="9">The sequence shown here is derived from an EMBL/GenBank/DDBJ whole genome shotgun (WGS) entry which is preliminary data.</text>
</comment>
<keyword evidence="6" id="KW-0472">Membrane</keyword>
<sequence length="508" mass="54596">MRSSGTELSNLGNKSTYGPEPLRFRLLILSLALIAGSAATGLGQCAGVASTPGSAADCVAHATPQEKTVTLDATHSYSLAELIDIAEHNNPHTRIVWERAKQKADELGIARSAYFPVLAAAAAFGDQRIINPFPKPLAPRGYVMVEIPAVVPEVTLEYLIFDFGKREAKVDAATAEKLAASANFIQANQEVAFRVASSYYKLLTAQERLQAAQETLKTAQTTQDAAETQLKNGRSTLPDVLNARAETSQAVFDMESADGDEKIARVALTEVIGVEPSPNITIDAQKSAPLPESLTMSIDALIDRAIADRPDLMAQAAEIRAADDAIRAAKAEYKPKIVLSGSAAQTSIWPTADYGQLGNASQPTWAATLGVEWRIFDGGARKGEVAIAESRRREAQDEMTEKRDQATREVWTAYIAFRTALRKQQAAVALLDSASASYSSSLDAYNYGVKNLIDVVTAARQLAQARLSSVSARSQLFLEAVDLEFVTGNLLRTQPPATKTSTQDGPQR</sequence>
<evidence type="ECO:0000256" key="6">
    <source>
        <dbReference type="ARBA" id="ARBA00023136"/>
    </source>
</evidence>
<evidence type="ECO:0000256" key="3">
    <source>
        <dbReference type="ARBA" id="ARBA00022448"/>
    </source>
</evidence>
<evidence type="ECO:0000256" key="8">
    <source>
        <dbReference type="SAM" id="Coils"/>
    </source>
</evidence>
<evidence type="ECO:0000256" key="7">
    <source>
        <dbReference type="ARBA" id="ARBA00023237"/>
    </source>
</evidence>
<dbReference type="OrthoDB" id="5296315at2"/>
<keyword evidence="4" id="KW-1134">Transmembrane beta strand</keyword>